<dbReference type="EMBL" id="WVHS01000004">
    <property type="protein sequence ID" value="MXV17029.1"/>
    <property type="molecule type" value="Genomic_DNA"/>
</dbReference>
<feature type="transmembrane region" description="Helical" evidence="1">
    <location>
        <begin position="380"/>
        <end position="403"/>
    </location>
</feature>
<feature type="transmembrane region" description="Helical" evidence="1">
    <location>
        <begin position="277"/>
        <end position="295"/>
    </location>
</feature>
<reference evidence="2 3" key="1">
    <citation type="submission" date="2019-11" db="EMBL/GenBank/DDBJ databases">
        <title>Pedobacter sp. HMF7056 Genome sequencing and assembly.</title>
        <authorList>
            <person name="Kang H."/>
            <person name="Kim H."/>
            <person name="Joh K."/>
        </authorList>
    </citation>
    <scope>NUCLEOTIDE SEQUENCE [LARGE SCALE GENOMIC DNA]</scope>
    <source>
        <strain evidence="2 3">HMF7056</strain>
    </source>
</reference>
<feature type="transmembrane region" description="Helical" evidence="1">
    <location>
        <begin position="244"/>
        <end position="265"/>
    </location>
</feature>
<sequence length="577" mass="63752">MVKPRIGELSFELLLGGMLLAFVVVMLMLPSVTFLAGYRLTPWHFPVSLVIVYVTVLVYSRKGNLTRYFKAIGAHLALVASAVFAASVTYDTSYDGQAYHQETVYQLKNGWNPAREIPPDSVSYAIWINHYAKGAELSSAVIYGFTDRIESGKATNILLAVAGFFLCVCALTAATPLSRYKVLLLSAFAALNPVTITQLFSFCIDGQLASLLLCLASACCLVFAEASRTNLVLLGLSMLMVINIKFTGVPFVGIFIIGLFAIMVFRRRTNDLKRTALCVAIAGAAAIGIAGYNPYVKNSLSKGHPFYPLMTASGKPAVDIFIMNTPVSFREKNRFEKFFISIFSHTENVSAYPATSPRLKIPFSVDRMEIRDAVLPDTRIAALGPFFCGIFLLAVGLVVGELVRVKSLPGITYMLYALTILAVSIFIVSEAWWARLVPQLWLVPLLFILLLELASLSPLSRRIKSILYLALFFNIGLSLLSIPKNIVQTIFLRYQLAEMRASRSPVLVNFGFLPASRTRLREAGINYREVTAFPAEKNESWLACSSTRYRIGPTAVSKEPRYIGLLRKIPGADLRTY</sequence>
<organism evidence="2 3">
    <name type="scientific">Hufsiella ginkgonis</name>
    <dbReference type="NCBI Taxonomy" id="2695274"/>
    <lineage>
        <taxon>Bacteria</taxon>
        <taxon>Pseudomonadati</taxon>
        <taxon>Bacteroidota</taxon>
        <taxon>Sphingobacteriia</taxon>
        <taxon>Sphingobacteriales</taxon>
        <taxon>Sphingobacteriaceae</taxon>
        <taxon>Hufsiella</taxon>
    </lineage>
</organism>
<comment type="caution">
    <text evidence="2">The sequence shown here is derived from an EMBL/GenBank/DDBJ whole genome shotgun (WGS) entry which is preliminary data.</text>
</comment>
<feature type="transmembrane region" description="Helical" evidence="1">
    <location>
        <begin position="440"/>
        <end position="459"/>
    </location>
</feature>
<feature type="transmembrane region" description="Helical" evidence="1">
    <location>
        <begin position="157"/>
        <end position="178"/>
    </location>
</feature>
<keyword evidence="1" id="KW-1133">Transmembrane helix</keyword>
<keyword evidence="1" id="KW-0472">Membrane</keyword>
<evidence type="ECO:0000256" key="1">
    <source>
        <dbReference type="SAM" id="Phobius"/>
    </source>
</evidence>
<gene>
    <name evidence="2" type="ORF">GS398_17145</name>
</gene>
<dbReference type="RefSeq" id="WP_160908039.1">
    <property type="nucleotide sequence ID" value="NZ_WVHS01000004.1"/>
</dbReference>
<accession>A0A7K1Y1Y2</accession>
<evidence type="ECO:0000313" key="3">
    <source>
        <dbReference type="Proteomes" id="UP000451233"/>
    </source>
</evidence>
<dbReference type="AlphaFoldDB" id="A0A7K1Y1Y2"/>
<keyword evidence="1" id="KW-0812">Transmembrane</keyword>
<protein>
    <recommendedName>
        <fullName evidence="4">Glycosyltransferase RgtA/B/C/D-like domain-containing protein</fullName>
    </recommendedName>
</protein>
<keyword evidence="3" id="KW-1185">Reference proteome</keyword>
<evidence type="ECO:0000313" key="2">
    <source>
        <dbReference type="EMBL" id="MXV17029.1"/>
    </source>
</evidence>
<feature type="transmembrane region" description="Helical" evidence="1">
    <location>
        <begin position="43"/>
        <end position="60"/>
    </location>
</feature>
<feature type="transmembrane region" description="Helical" evidence="1">
    <location>
        <begin position="12"/>
        <end position="37"/>
    </location>
</feature>
<feature type="transmembrane region" description="Helical" evidence="1">
    <location>
        <begin position="415"/>
        <end position="434"/>
    </location>
</feature>
<name>A0A7K1Y1Y2_9SPHI</name>
<feature type="transmembrane region" description="Helical" evidence="1">
    <location>
        <begin position="466"/>
        <end position="483"/>
    </location>
</feature>
<feature type="transmembrane region" description="Helical" evidence="1">
    <location>
        <begin position="72"/>
        <end position="90"/>
    </location>
</feature>
<proteinExistence type="predicted"/>
<dbReference type="Proteomes" id="UP000451233">
    <property type="component" value="Unassembled WGS sequence"/>
</dbReference>
<evidence type="ECO:0008006" key="4">
    <source>
        <dbReference type="Google" id="ProtNLM"/>
    </source>
</evidence>